<sequence length="542" mass="61218">MSGYQLSAIGYRIWYNGDTMRLPMEGRWHMLDLTEWLKLVGLEEGNPFAYKQADAERAWLQACFVAHPAYNALAYEDEVAPRSSILHAARGAGKTSACMMYEQLCRQNVQHRRSLIVRFDDWMSLVDHQQQPPDQRLTAYLQAIFRQVANSLVHIQALPWLHPPADTSLQSFLAWFCTTYGDELTDSQLSTFTASGRFFRPEVVAQTPFNRPQLAARSQLSWLLKALTAVGWYTLVILVDRVDEVDMSVDDAQQGADLLLPLVANLPLLEADGLVFKFFVPSEIVAVLRERKQLRDDRIRCDHLDWSDHGLLRQILQNRLRHFSAGRIDSLAALAAPELRDIDDRLVQAANHSPRTLLLLAEQLMLARVATADSTDLLIQSDHLAQILAAPAAIPQLTPPVALVSSTPDDATAPAPQSTIPLLRMGRDGTLYRGDEALPHSANLPRIQRACLRYLFSMAGTVCHYSELGREIWDDETMGEDNVRKVMQRLMRVVNDEHSDLHYIERRSSGLYILQHAEPLPLDTEPLWNSIVGVKRAPRKTP</sequence>
<protein>
    <submittedName>
        <fullName evidence="1">Winged helix family transcriptional regulator</fullName>
    </submittedName>
</protein>
<name>A0A426U1A6_9CHLR</name>
<reference evidence="1 2" key="1">
    <citation type="submission" date="2018-12" db="EMBL/GenBank/DDBJ databases">
        <title>Genome Sequence of Candidatus Viridilinea halotolerans isolated from saline sulfide-rich spring.</title>
        <authorList>
            <person name="Grouzdev D.S."/>
            <person name="Burganskaya E.I."/>
            <person name="Krutkina M.S."/>
            <person name="Sukhacheva M.V."/>
            <person name="Gorlenko V.M."/>
        </authorList>
    </citation>
    <scope>NUCLEOTIDE SEQUENCE [LARGE SCALE GENOMIC DNA]</scope>
    <source>
        <strain evidence="1">Chok-6</strain>
    </source>
</reference>
<dbReference type="EMBL" id="RSAS01000358">
    <property type="protein sequence ID" value="RRR73079.1"/>
    <property type="molecule type" value="Genomic_DNA"/>
</dbReference>
<dbReference type="InterPro" id="IPR036388">
    <property type="entry name" value="WH-like_DNA-bd_sf"/>
</dbReference>
<dbReference type="AlphaFoldDB" id="A0A426U1A6"/>
<dbReference type="Proteomes" id="UP000280307">
    <property type="component" value="Unassembled WGS sequence"/>
</dbReference>
<evidence type="ECO:0000313" key="1">
    <source>
        <dbReference type="EMBL" id="RRR73079.1"/>
    </source>
</evidence>
<dbReference type="Gene3D" id="1.10.10.10">
    <property type="entry name" value="Winged helix-like DNA-binding domain superfamily/Winged helix DNA-binding domain"/>
    <property type="match status" value="1"/>
</dbReference>
<proteinExistence type="predicted"/>
<evidence type="ECO:0000313" key="2">
    <source>
        <dbReference type="Proteomes" id="UP000280307"/>
    </source>
</evidence>
<accession>A0A426U1A6</accession>
<organism evidence="1 2">
    <name type="scientific">Candidatus Viridilinea halotolerans</name>
    <dbReference type="NCBI Taxonomy" id="2491704"/>
    <lineage>
        <taxon>Bacteria</taxon>
        <taxon>Bacillati</taxon>
        <taxon>Chloroflexota</taxon>
        <taxon>Chloroflexia</taxon>
        <taxon>Chloroflexales</taxon>
        <taxon>Chloroflexineae</taxon>
        <taxon>Oscillochloridaceae</taxon>
        <taxon>Candidatus Viridilinea</taxon>
    </lineage>
</organism>
<comment type="caution">
    <text evidence="1">The sequence shown here is derived from an EMBL/GenBank/DDBJ whole genome shotgun (WGS) entry which is preliminary data.</text>
</comment>
<gene>
    <name evidence="1" type="ORF">EI684_09390</name>
</gene>